<sequence>MALSKPIIYLPWMRLDMGISLKTCLRTALSIPIYLGAFSEYPLEAKAKFHHALGYSTNTGNRLKAGKECEVLDPTSVPRRHNRV</sequence>
<accession>A0A9W5YH82</accession>
<evidence type="ECO:0000313" key="1">
    <source>
        <dbReference type="EMBL" id="GKZ18133.1"/>
    </source>
</evidence>
<protein>
    <submittedName>
        <fullName evidence="1">Uncharacterized protein</fullName>
    </submittedName>
</protein>
<organism evidence="1 2">
    <name type="scientific">Aspergillus brasiliensis</name>
    <dbReference type="NCBI Taxonomy" id="319629"/>
    <lineage>
        <taxon>Eukaryota</taxon>
        <taxon>Fungi</taxon>
        <taxon>Dikarya</taxon>
        <taxon>Ascomycota</taxon>
        <taxon>Pezizomycotina</taxon>
        <taxon>Eurotiomycetes</taxon>
        <taxon>Eurotiomycetidae</taxon>
        <taxon>Eurotiales</taxon>
        <taxon>Aspergillaceae</taxon>
        <taxon>Aspergillus</taxon>
        <taxon>Aspergillus subgen. Circumdati</taxon>
    </lineage>
</organism>
<comment type="caution">
    <text evidence="1">The sequence shown here is derived from an EMBL/GenBank/DDBJ whole genome shotgun (WGS) entry which is preliminary data.</text>
</comment>
<proteinExistence type="predicted"/>
<dbReference type="EMBL" id="BROQ01000009">
    <property type="protein sequence ID" value="GKZ18133.1"/>
    <property type="molecule type" value="Genomic_DNA"/>
</dbReference>
<evidence type="ECO:0000313" key="2">
    <source>
        <dbReference type="Proteomes" id="UP001143548"/>
    </source>
</evidence>
<feature type="non-terminal residue" evidence="1">
    <location>
        <position position="84"/>
    </location>
</feature>
<reference evidence="1" key="1">
    <citation type="submission" date="2022-07" db="EMBL/GenBank/DDBJ databases">
        <title>Taxonomy of Aspergillus series Nigri: significant species reduction supported by multi-species coalescent approaches.</title>
        <authorList>
            <person name="Bian C."/>
            <person name="Kusuya Y."/>
            <person name="Sklenar F."/>
            <person name="D'hooge E."/>
            <person name="Yaguchi T."/>
            <person name="Takahashi H."/>
            <person name="Hubka V."/>
        </authorList>
    </citation>
    <scope>NUCLEOTIDE SEQUENCE</scope>
    <source>
        <strain evidence="1">CBS 733.88</strain>
    </source>
</reference>
<name>A0A9W5YH82_9EURO</name>
<gene>
    <name evidence="1" type="ORF">AbraCBS73388_011576</name>
</gene>
<dbReference type="Proteomes" id="UP001143548">
    <property type="component" value="Unassembled WGS sequence"/>
</dbReference>
<dbReference type="AlphaFoldDB" id="A0A9W5YH82"/>